<keyword evidence="3" id="KW-1185">Reference proteome</keyword>
<evidence type="ECO:0000256" key="1">
    <source>
        <dbReference type="SAM" id="SignalP"/>
    </source>
</evidence>
<evidence type="ECO:0000313" key="2">
    <source>
        <dbReference type="EMBL" id="KAK0721426.1"/>
    </source>
</evidence>
<accession>A0AA40ASY2</accession>
<sequence>MLAAQSFFLLAYAVSPALQGEAYPSQVWSGYSTYIMACMYEGEKQTGVPFAHKAECLHVAGKGETSPAATIEPTAGGTAVTWPSSSDLHLMQLWVQVESWPEPGTPSGI</sequence>
<dbReference type="EMBL" id="JAUKTV010000012">
    <property type="protein sequence ID" value="KAK0721426.1"/>
    <property type="molecule type" value="Genomic_DNA"/>
</dbReference>
<keyword evidence="1" id="KW-0732">Signal</keyword>
<proteinExistence type="predicted"/>
<feature type="signal peptide" evidence="1">
    <location>
        <begin position="1"/>
        <end position="22"/>
    </location>
</feature>
<dbReference type="Proteomes" id="UP001172159">
    <property type="component" value="Unassembled WGS sequence"/>
</dbReference>
<reference evidence="2" key="1">
    <citation type="submission" date="2023-06" db="EMBL/GenBank/DDBJ databases">
        <title>Genome-scale phylogeny and comparative genomics of the fungal order Sordariales.</title>
        <authorList>
            <consortium name="Lawrence Berkeley National Laboratory"/>
            <person name="Hensen N."/>
            <person name="Bonometti L."/>
            <person name="Westerberg I."/>
            <person name="Brannstrom I.O."/>
            <person name="Guillou S."/>
            <person name="Cros-Aarteil S."/>
            <person name="Calhoun S."/>
            <person name="Haridas S."/>
            <person name="Kuo A."/>
            <person name="Mondo S."/>
            <person name="Pangilinan J."/>
            <person name="Riley R."/>
            <person name="Labutti K."/>
            <person name="Andreopoulos B."/>
            <person name="Lipzen A."/>
            <person name="Chen C."/>
            <person name="Yanf M."/>
            <person name="Daum C."/>
            <person name="Ng V."/>
            <person name="Clum A."/>
            <person name="Steindorff A."/>
            <person name="Ohm R."/>
            <person name="Martin F."/>
            <person name="Silar P."/>
            <person name="Natvig D."/>
            <person name="Lalanne C."/>
            <person name="Gautier V."/>
            <person name="Ament-Velasquez S.L."/>
            <person name="Kruys A."/>
            <person name="Hutchinson M.I."/>
            <person name="Powell A.J."/>
            <person name="Barry K."/>
            <person name="Miller A.N."/>
            <person name="Grigoriev I.V."/>
            <person name="Debuchy R."/>
            <person name="Gladieux P."/>
            <person name="Thoren M.H."/>
            <person name="Johannesson H."/>
        </authorList>
    </citation>
    <scope>NUCLEOTIDE SEQUENCE</scope>
    <source>
        <strain evidence="2">CBS 540.89</strain>
    </source>
</reference>
<gene>
    <name evidence="2" type="ORF">B0T21DRAFT_424117</name>
</gene>
<name>A0AA40ASY2_9PEZI</name>
<evidence type="ECO:0000313" key="3">
    <source>
        <dbReference type="Proteomes" id="UP001172159"/>
    </source>
</evidence>
<comment type="caution">
    <text evidence="2">The sequence shown here is derived from an EMBL/GenBank/DDBJ whole genome shotgun (WGS) entry which is preliminary data.</text>
</comment>
<dbReference type="AlphaFoldDB" id="A0AA40ASY2"/>
<feature type="chain" id="PRO_5041383901" evidence="1">
    <location>
        <begin position="23"/>
        <end position="109"/>
    </location>
</feature>
<protein>
    <submittedName>
        <fullName evidence="2">Uncharacterized protein</fullName>
    </submittedName>
</protein>
<organism evidence="2 3">
    <name type="scientific">Apiosordaria backusii</name>
    <dbReference type="NCBI Taxonomy" id="314023"/>
    <lineage>
        <taxon>Eukaryota</taxon>
        <taxon>Fungi</taxon>
        <taxon>Dikarya</taxon>
        <taxon>Ascomycota</taxon>
        <taxon>Pezizomycotina</taxon>
        <taxon>Sordariomycetes</taxon>
        <taxon>Sordariomycetidae</taxon>
        <taxon>Sordariales</taxon>
        <taxon>Lasiosphaeriaceae</taxon>
        <taxon>Apiosordaria</taxon>
    </lineage>
</organism>